<reference evidence="2 3" key="1">
    <citation type="submission" date="2019-01" db="EMBL/GenBank/DDBJ databases">
        <title>Lactibacter flavus gen. nov., sp. nov., a novel bacterium of the family Propionibacteriaceae isolated from raw milk and dairy products.</title>
        <authorList>
            <person name="Huptas C."/>
            <person name="Wenning M."/>
            <person name="Breitenwieser F."/>
            <person name="Doll E."/>
            <person name="Von Neubeck M."/>
            <person name="Busse H.-J."/>
            <person name="Scherer S."/>
        </authorList>
    </citation>
    <scope>NUCLEOTIDE SEQUENCE [LARGE SCALE GENOMIC DNA]</scope>
    <source>
        <strain evidence="2 3">DSM 22130</strain>
    </source>
</reference>
<protein>
    <submittedName>
        <fullName evidence="2">Uncharacterized protein</fullName>
    </submittedName>
</protein>
<dbReference type="EMBL" id="SDMR01000003">
    <property type="protein sequence ID" value="TBT95713.1"/>
    <property type="molecule type" value="Genomic_DNA"/>
</dbReference>
<dbReference type="OrthoDB" id="3722962at2"/>
<proteinExistence type="predicted"/>
<gene>
    <name evidence="2" type="ORF">ET996_04515</name>
</gene>
<feature type="region of interest" description="Disordered" evidence="1">
    <location>
        <begin position="1"/>
        <end position="97"/>
    </location>
</feature>
<evidence type="ECO:0000256" key="1">
    <source>
        <dbReference type="SAM" id="MobiDB-lite"/>
    </source>
</evidence>
<organism evidence="2 3">
    <name type="scientific">Propioniciclava tarda</name>
    <dbReference type="NCBI Taxonomy" id="433330"/>
    <lineage>
        <taxon>Bacteria</taxon>
        <taxon>Bacillati</taxon>
        <taxon>Actinomycetota</taxon>
        <taxon>Actinomycetes</taxon>
        <taxon>Propionibacteriales</taxon>
        <taxon>Propionibacteriaceae</taxon>
        <taxon>Propioniciclava</taxon>
    </lineage>
</organism>
<comment type="caution">
    <text evidence="2">The sequence shown here is derived from an EMBL/GenBank/DDBJ whole genome shotgun (WGS) entry which is preliminary data.</text>
</comment>
<accession>A0A4Q9KMH4</accession>
<dbReference type="RefSeq" id="WP_131171365.1">
    <property type="nucleotide sequence ID" value="NZ_FXTL01000003.1"/>
</dbReference>
<name>A0A4Q9KMH4_PROTD</name>
<keyword evidence="3" id="KW-1185">Reference proteome</keyword>
<dbReference type="AlphaFoldDB" id="A0A4Q9KMH4"/>
<dbReference type="Proteomes" id="UP000291933">
    <property type="component" value="Unassembled WGS sequence"/>
</dbReference>
<evidence type="ECO:0000313" key="3">
    <source>
        <dbReference type="Proteomes" id="UP000291933"/>
    </source>
</evidence>
<sequence>MSDAETPLPRRGLPPSQGGSAADPARRWADVVGPAVEGSPDQVPPPLPVLPSTSRGASAGRRFSADDLPDDWEPAAPRRSASSPTRFGMSPGETQTVPRVGAGRYVASPSETQMVTRIGHATRVAGPSPREPWLRRWLWPIVAVAVVTALVLAGFLLTRPPSAGQAVPSPTPTLSPFSEPAELDGVRAATTWAATTDASPDETRGIRCVRPSTELSIPPVAGSVHRRSLSATSGEPATIVQQLETYQTAEAATRAFSERSVQLGSCAATPDHLAKGFVVTGLADQSVAAEAVVQDASGAVHRIMITRTGTTLLLVDATAQTPLLMDALARAVAPALTRLCGSTHGTCPTNPTVTLSSVPPPGDFPGSLATGDLFRVTPGAGSWVGAQIKPLKLVGSECEGVDLTAPAGVAAAQQHAYVLTDDPKASAHFGLDEVVYAFATDADAKAFSDTVVANVTNCAKTKQTASVTALAKVAGAASGQLFTVDQRKTVDTVARSRVVVAAQGVHAIYIAANPTSDYDLPDASWLAIAERALARTAQLP</sequence>
<evidence type="ECO:0000313" key="2">
    <source>
        <dbReference type="EMBL" id="TBT95713.1"/>
    </source>
</evidence>